<keyword evidence="4" id="KW-0552">Olfaction</keyword>
<evidence type="ECO:0000256" key="10">
    <source>
        <dbReference type="SAM" id="Phobius"/>
    </source>
</evidence>
<dbReference type="PRINTS" id="PR00237">
    <property type="entry name" value="GPCRRHODOPSN"/>
</dbReference>
<name>A0ABN9DJ85_9NEOB</name>
<gene>
    <name evidence="12" type="ORF">SPARVUS_LOCUS7365596</name>
</gene>
<evidence type="ECO:0000256" key="1">
    <source>
        <dbReference type="ARBA" id="ARBA00004651"/>
    </source>
</evidence>
<keyword evidence="7 10" id="KW-0472">Membrane</keyword>
<dbReference type="EMBL" id="CATNWA010014455">
    <property type="protein sequence ID" value="CAI9572014.1"/>
    <property type="molecule type" value="Genomic_DNA"/>
</dbReference>
<feature type="transmembrane region" description="Helical" evidence="10">
    <location>
        <begin position="59"/>
        <end position="77"/>
    </location>
</feature>
<organism evidence="12 13">
    <name type="scientific">Staurois parvus</name>
    <dbReference type="NCBI Taxonomy" id="386267"/>
    <lineage>
        <taxon>Eukaryota</taxon>
        <taxon>Metazoa</taxon>
        <taxon>Chordata</taxon>
        <taxon>Craniata</taxon>
        <taxon>Vertebrata</taxon>
        <taxon>Euteleostomi</taxon>
        <taxon>Amphibia</taxon>
        <taxon>Batrachia</taxon>
        <taxon>Anura</taxon>
        <taxon>Neobatrachia</taxon>
        <taxon>Ranoidea</taxon>
        <taxon>Ranidae</taxon>
        <taxon>Staurois</taxon>
    </lineage>
</organism>
<dbReference type="InterPro" id="IPR000725">
    <property type="entry name" value="Olfact_rcpt"/>
</dbReference>
<dbReference type="SUPFAM" id="SSF81321">
    <property type="entry name" value="Family A G protein-coupled receptor-like"/>
    <property type="match status" value="1"/>
</dbReference>
<evidence type="ECO:0000256" key="8">
    <source>
        <dbReference type="ARBA" id="ARBA00023170"/>
    </source>
</evidence>
<comment type="caution">
    <text evidence="12">The sequence shown here is derived from an EMBL/GenBank/DDBJ whole genome shotgun (WGS) entry which is preliminary data.</text>
</comment>
<evidence type="ECO:0000256" key="7">
    <source>
        <dbReference type="ARBA" id="ARBA00023136"/>
    </source>
</evidence>
<dbReference type="InterPro" id="IPR017452">
    <property type="entry name" value="GPCR_Rhodpsn_7TM"/>
</dbReference>
<evidence type="ECO:0000256" key="2">
    <source>
        <dbReference type="ARBA" id="ARBA00022475"/>
    </source>
</evidence>
<dbReference type="InterPro" id="IPR050516">
    <property type="entry name" value="Olfactory_GPCR"/>
</dbReference>
<reference evidence="12" key="1">
    <citation type="submission" date="2023-05" db="EMBL/GenBank/DDBJ databases">
        <authorList>
            <person name="Stuckert A."/>
        </authorList>
    </citation>
    <scope>NUCLEOTIDE SEQUENCE</scope>
</reference>
<keyword evidence="4" id="KW-0716">Sensory transduction</keyword>
<feature type="domain" description="G-protein coupled receptors family 1 profile" evidence="11">
    <location>
        <begin position="43"/>
        <end position="138"/>
    </location>
</feature>
<comment type="subcellular location">
    <subcellularLocation>
        <location evidence="1">Cell membrane</location>
        <topology evidence="1">Multi-pass membrane protein</topology>
    </subcellularLocation>
</comment>
<protein>
    <recommendedName>
        <fullName evidence="11">G-protein coupled receptors family 1 profile domain-containing protein</fullName>
    </recommendedName>
</protein>
<evidence type="ECO:0000256" key="5">
    <source>
        <dbReference type="ARBA" id="ARBA00022989"/>
    </source>
</evidence>
<evidence type="ECO:0000313" key="12">
    <source>
        <dbReference type="EMBL" id="CAI9572014.1"/>
    </source>
</evidence>
<evidence type="ECO:0000256" key="4">
    <source>
        <dbReference type="ARBA" id="ARBA00022725"/>
    </source>
</evidence>
<feature type="transmembrane region" description="Helical" evidence="10">
    <location>
        <begin position="27"/>
        <end position="52"/>
    </location>
</feature>
<keyword evidence="8" id="KW-0675">Receptor</keyword>
<evidence type="ECO:0000313" key="13">
    <source>
        <dbReference type="Proteomes" id="UP001162483"/>
    </source>
</evidence>
<dbReference type="Pfam" id="PF13853">
    <property type="entry name" value="7tm_4"/>
    <property type="match status" value="1"/>
</dbReference>
<proteinExistence type="predicted"/>
<keyword evidence="13" id="KW-1185">Reference proteome</keyword>
<evidence type="ECO:0000256" key="6">
    <source>
        <dbReference type="ARBA" id="ARBA00023040"/>
    </source>
</evidence>
<dbReference type="Proteomes" id="UP001162483">
    <property type="component" value="Unassembled WGS sequence"/>
</dbReference>
<evidence type="ECO:0000256" key="3">
    <source>
        <dbReference type="ARBA" id="ARBA00022692"/>
    </source>
</evidence>
<keyword evidence="6" id="KW-0297">G-protein coupled receptor</keyword>
<dbReference type="PROSITE" id="PS50262">
    <property type="entry name" value="G_PROTEIN_RECEP_F1_2"/>
    <property type="match status" value="1"/>
</dbReference>
<sequence>MEEVNQTTELLGDFFLVGFASLEQYRFYFFVFFLIIYLLTLSGNTIIILVVWSNVRLHIPMYFFIANLSFLDLWLVSTTGPKLLSILLTNNKRISFQACFAQLYMFHSLAINECSFLAIMAFDRCVWPYIPLLDTPLS</sequence>
<dbReference type="Gene3D" id="1.20.1070.10">
    <property type="entry name" value="Rhodopsin 7-helix transmembrane proteins"/>
    <property type="match status" value="1"/>
</dbReference>
<keyword evidence="5 10" id="KW-1133">Transmembrane helix</keyword>
<dbReference type="InterPro" id="IPR000276">
    <property type="entry name" value="GPCR_Rhodpsn"/>
</dbReference>
<evidence type="ECO:0000259" key="11">
    <source>
        <dbReference type="PROSITE" id="PS50262"/>
    </source>
</evidence>
<evidence type="ECO:0000256" key="9">
    <source>
        <dbReference type="ARBA" id="ARBA00023224"/>
    </source>
</evidence>
<keyword evidence="9" id="KW-0807">Transducer</keyword>
<dbReference type="PANTHER" id="PTHR26452">
    <property type="entry name" value="OLFACTORY RECEPTOR"/>
    <property type="match status" value="1"/>
</dbReference>
<keyword evidence="3 10" id="KW-0812">Transmembrane</keyword>
<accession>A0ABN9DJ85</accession>
<keyword evidence="2" id="KW-1003">Cell membrane</keyword>